<reference evidence="1 2" key="1">
    <citation type="journal article" date="2018" name="PLoS Genet.">
        <title>Population sequencing reveals clonal diversity and ancestral inbreeding in the grapevine cultivar Chardonnay.</title>
        <authorList>
            <person name="Roach M.J."/>
            <person name="Johnson D.L."/>
            <person name="Bohlmann J."/>
            <person name="van Vuuren H.J."/>
            <person name="Jones S.J."/>
            <person name="Pretorius I.S."/>
            <person name="Schmidt S.A."/>
            <person name="Borneman A.R."/>
        </authorList>
    </citation>
    <scope>NUCLEOTIDE SEQUENCE [LARGE SCALE GENOMIC DNA]</scope>
    <source>
        <strain evidence="2">cv. Chardonnay</strain>
        <tissue evidence="1">Leaf</tissue>
    </source>
</reference>
<proteinExistence type="predicted"/>
<dbReference type="EMBL" id="QGNW01000016">
    <property type="protein sequence ID" value="RVX16365.1"/>
    <property type="molecule type" value="Genomic_DNA"/>
</dbReference>
<dbReference type="Proteomes" id="UP000288805">
    <property type="component" value="Unassembled WGS sequence"/>
</dbReference>
<dbReference type="AlphaFoldDB" id="A0A438K589"/>
<evidence type="ECO:0000313" key="2">
    <source>
        <dbReference type="Proteomes" id="UP000288805"/>
    </source>
</evidence>
<sequence length="257" mass="28912">MHGLRLDHPLKVPLQPLKGEHIVEQSLHTTNKGHQETIFLHCSLRYEEPICRTDKVDTMKNMMTQHWQKAPNFVHGIRELSPVAPWLGSRAPSKALWHLSLARGQAPCKAPWHLGLARGRAPCKTSCHLGLARGHQARPRGTLAWLAGTMQGPVARVMARAVAPSRVFVTIGCKISETVKGKLSLGARILQLGGVKRVFKQTSTRREAVEDFPMLFIDSWPYRWPPLRGLHFPVRDQSNSILQIANWLNSITRPQSH</sequence>
<comment type="caution">
    <text evidence="1">The sequence shown here is derived from an EMBL/GenBank/DDBJ whole genome shotgun (WGS) entry which is preliminary data.</text>
</comment>
<evidence type="ECO:0000313" key="1">
    <source>
        <dbReference type="EMBL" id="RVX16365.1"/>
    </source>
</evidence>
<accession>A0A438K589</accession>
<protein>
    <submittedName>
        <fullName evidence="1">Uncharacterized protein</fullName>
    </submittedName>
</protein>
<organism evidence="1 2">
    <name type="scientific">Vitis vinifera</name>
    <name type="common">Grape</name>
    <dbReference type="NCBI Taxonomy" id="29760"/>
    <lineage>
        <taxon>Eukaryota</taxon>
        <taxon>Viridiplantae</taxon>
        <taxon>Streptophyta</taxon>
        <taxon>Embryophyta</taxon>
        <taxon>Tracheophyta</taxon>
        <taxon>Spermatophyta</taxon>
        <taxon>Magnoliopsida</taxon>
        <taxon>eudicotyledons</taxon>
        <taxon>Gunneridae</taxon>
        <taxon>Pentapetalae</taxon>
        <taxon>rosids</taxon>
        <taxon>Vitales</taxon>
        <taxon>Vitaceae</taxon>
        <taxon>Viteae</taxon>
        <taxon>Vitis</taxon>
    </lineage>
</organism>
<gene>
    <name evidence="1" type="ORF">CK203_014405</name>
</gene>
<name>A0A438K589_VITVI</name>